<dbReference type="Proteomes" id="UP000230842">
    <property type="component" value="Unassembled WGS sequence"/>
</dbReference>
<dbReference type="EMBL" id="PGEZ01000002">
    <property type="protein sequence ID" value="PJJ53755.1"/>
    <property type="molecule type" value="Genomic_DNA"/>
</dbReference>
<dbReference type="OrthoDB" id="3831405at2"/>
<name>A0A0B2BSU7_9ACTN</name>
<gene>
    <name evidence="1" type="ORF">CLV56_3249</name>
</gene>
<reference evidence="1 2" key="1">
    <citation type="submission" date="2017-11" db="EMBL/GenBank/DDBJ databases">
        <title>Genomic Encyclopedia of Archaeal and Bacterial Type Strains, Phase II (KMG-II): From Individual Species to Whole Genera.</title>
        <authorList>
            <person name="Goeker M."/>
        </authorList>
    </citation>
    <scope>NUCLEOTIDE SEQUENCE [LARGE SCALE GENOMIC DNA]</scope>
    <source>
        <strain evidence="1 2">DSM 27763</strain>
    </source>
</reference>
<evidence type="ECO:0000313" key="1">
    <source>
        <dbReference type="EMBL" id="PJJ53755.1"/>
    </source>
</evidence>
<evidence type="ECO:0000313" key="2">
    <source>
        <dbReference type="Proteomes" id="UP000230842"/>
    </source>
</evidence>
<protein>
    <submittedName>
        <fullName evidence="1">Uncharacterized protein</fullName>
    </submittedName>
</protein>
<dbReference type="RefSeq" id="WP_039342232.1">
    <property type="nucleotide sequence ID" value="NZ_PGEZ01000002.1"/>
</dbReference>
<comment type="caution">
    <text evidence="1">The sequence shown here is derived from an EMBL/GenBank/DDBJ whole genome shotgun (WGS) entry which is preliminary data.</text>
</comment>
<dbReference type="AlphaFoldDB" id="A0A0B2BSU7"/>
<proteinExistence type="predicted"/>
<organism evidence="1 2">
    <name type="scientific">Mumia flava</name>
    <dbReference type="NCBI Taxonomy" id="1348852"/>
    <lineage>
        <taxon>Bacteria</taxon>
        <taxon>Bacillati</taxon>
        <taxon>Actinomycetota</taxon>
        <taxon>Actinomycetes</taxon>
        <taxon>Propionibacteriales</taxon>
        <taxon>Nocardioidaceae</taxon>
        <taxon>Mumia</taxon>
    </lineage>
</organism>
<accession>A0A0B2BSU7</accession>
<keyword evidence="2" id="KW-1185">Reference proteome</keyword>
<sequence>MSFDQQGELFPLDQTADLAGQLAIGHRDFIEIFGTGWTEVDERFHDFDADPAGGLESPFGSWFVTGTPPQLMLRINGDSLDLAAAQPRWEGHTLAIRPGPYESMGRSTWDADSLGEVVTRLLRRRRNAFRYCRYCHDLTPPENAFERDVCMGCASAVLGVGF</sequence>